<organism evidence="1 2">
    <name type="scientific">Desmophyllum pertusum</name>
    <dbReference type="NCBI Taxonomy" id="174260"/>
    <lineage>
        <taxon>Eukaryota</taxon>
        <taxon>Metazoa</taxon>
        <taxon>Cnidaria</taxon>
        <taxon>Anthozoa</taxon>
        <taxon>Hexacorallia</taxon>
        <taxon>Scleractinia</taxon>
        <taxon>Caryophylliina</taxon>
        <taxon>Caryophylliidae</taxon>
        <taxon>Desmophyllum</taxon>
    </lineage>
</organism>
<comment type="caution">
    <text evidence="1">The sequence shown here is derived from an EMBL/GenBank/DDBJ whole genome shotgun (WGS) entry which is preliminary data.</text>
</comment>
<dbReference type="AlphaFoldDB" id="A0A9W9Y7X3"/>
<dbReference type="EMBL" id="MU827830">
    <property type="protein sequence ID" value="KAJ7321183.1"/>
    <property type="molecule type" value="Genomic_DNA"/>
</dbReference>
<dbReference type="OrthoDB" id="6008065at2759"/>
<name>A0A9W9Y7X3_9CNID</name>
<dbReference type="Proteomes" id="UP001163046">
    <property type="component" value="Unassembled WGS sequence"/>
</dbReference>
<evidence type="ECO:0000313" key="2">
    <source>
        <dbReference type="Proteomes" id="UP001163046"/>
    </source>
</evidence>
<protein>
    <submittedName>
        <fullName evidence="1">Uncharacterized protein</fullName>
    </submittedName>
</protein>
<gene>
    <name evidence="1" type="ORF">OS493_035356</name>
</gene>
<keyword evidence="2" id="KW-1185">Reference proteome</keyword>
<evidence type="ECO:0000313" key="1">
    <source>
        <dbReference type="EMBL" id="KAJ7321183.1"/>
    </source>
</evidence>
<sequence>MKFTIHNIGFSGGKPIFPKAAATAKKKKSSLSPVVGGKNRFRRVKPAGYGLCFPYKASARHLQVQQVPFQPRGWLSEVREITEESNLEFVERRSRTKLVGVVTKGECDENALCPLRLVCDASGFYKVEVFSIVKEQGLFKSRESIKETIVKLFGSNSAYTVCRGLTGYPEHGEQLGYQPKNLRHWGIPMKRIDSVKCELLHKPKNRKRRPGDLLFDVCGPCKKLHRSLAASLRRKTESSCKSRTSPSSTCNWKVLSPKSNKKRRFAVSKSVIGERDNGSVLRAIWDRDIKDRKEFWTDQSKNRNGKHGNRWSTITYRMALAVFCRSPAAYEALAGFNILQLPSQESLKHLRTAYYQGDGPNWDNLNESAEDYSKFKEEKKSNGLPEPIGWGVLIGDEVKVVTKIQWNSRNNEYVFFVC</sequence>
<reference evidence="1" key="1">
    <citation type="submission" date="2023-01" db="EMBL/GenBank/DDBJ databases">
        <title>Genome assembly of the deep-sea coral Lophelia pertusa.</title>
        <authorList>
            <person name="Herrera S."/>
            <person name="Cordes E."/>
        </authorList>
    </citation>
    <scope>NUCLEOTIDE SEQUENCE</scope>
    <source>
        <strain evidence="1">USNM1676648</strain>
        <tissue evidence="1">Polyp</tissue>
    </source>
</reference>
<accession>A0A9W9Y7X3</accession>
<proteinExistence type="predicted"/>